<keyword evidence="3" id="KW-0813">Transport</keyword>
<feature type="transmembrane region" description="Helical" evidence="8">
    <location>
        <begin position="138"/>
        <end position="170"/>
    </location>
</feature>
<evidence type="ECO:0000256" key="5">
    <source>
        <dbReference type="ARBA" id="ARBA00022692"/>
    </source>
</evidence>
<organism evidence="9 10">
    <name type="scientific">Actinomadura rugatobispora</name>
    <dbReference type="NCBI Taxonomy" id="1994"/>
    <lineage>
        <taxon>Bacteria</taxon>
        <taxon>Bacillati</taxon>
        <taxon>Actinomycetota</taxon>
        <taxon>Actinomycetes</taxon>
        <taxon>Streptosporangiales</taxon>
        <taxon>Thermomonosporaceae</taxon>
        <taxon>Actinomadura</taxon>
    </lineage>
</organism>
<evidence type="ECO:0000256" key="4">
    <source>
        <dbReference type="ARBA" id="ARBA00022475"/>
    </source>
</evidence>
<feature type="transmembrane region" description="Helical" evidence="8">
    <location>
        <begin position="6"/>
        <end position="31"/>
    </location>
</feature>
<keyword evidence="10" id="KW-1185">Reference proteome</keyword>
<name>A0ABW1A3V4_9ACTN</name>
<dbReference type="EMBL" id="JBHSON010000040">
    <property type="protein sequence ID" value="MFC5749196.1"/>
    <property type="molecule type" value="Genomic_DNA"/>
</dbReference>
<keyword evidence="4 8" id="KW-1003">Cell membrane</keyword>
<feature type="transmembrane region" description="Helical" evidence="8">
    <location>
        <begin position="74"/>
        <end position="93"/>
    </location>
</feature>
<sequence>MDVLDAAAIFAAGIAAGGINTVVGSGSLITFPTMVALGFPPVVANVSNNIGLVPGSVTGAYGYREELKGQRPRLLRLGSASLVGALVGAVLLLGLPAGAFDVIVPVLIAIALVLVVVQPRLQRWLLARREKQHPHGGPWLWVGVLLAGVYGGYFGAAQGIVLIALLGIALDDELQRVNAAKNVLSAIVNGSAAVVFIALWLLSDTEISWLAVLLVAVGATIGGLVGARVGRRIPPMALRAFIVVVGLAALYTLLF</sequence>
<reference evidence="10" key="1">
    <citation type="journal article" date="2019" name="Int. J. Syst. Evol. Microbiol.">
        <title>The Global Catalogue of Microorganisms (GCM) 10K type strain sequencing project: providing services to taxonomists for standard genome sequencing and annotation.</title>
        <authorList>
            <consortium name="The Broad Institute Genomics Platform"/>
            <consortium name="The Broad Institute Genome Sequencing Center for Infectious Disease"/>
            <person name="Wu L."/>
            <person name="Ma J."/>
        </authorList>
    </citation>
    <scope>NUCLEOTIDE SEQUENCE [LARGE SCALE GENOMIC DNA]</scope>
    <source>
        <strain evidence="10">KCTC 42087</strain>
    </source>
</reference>
<proteinExistence type="inferred from homology"/>
<comment type="caution">
    <text evidence="9">The sequence shown here is derived from an EMBL/GenBank/DDBJ whole genome shotgun (WGS) entry which is preliminary data.</text>
</comment>
<dbReference type="Pfam" id="PF01925">
    <property type="entry name" value="TauE"/>
    <property type="match status" value="1"/>
</dbReference>
<accession>A0ABW1A3V4</accession>
<evidence type="ECO:0000256" key="3">
    <source>
        <dbReference type="ARBA" id="ARBA00022448"/>
    </source>
</evidence>
<dbReference type="InterPro" id="IPR052017">
    <property type="entry name" value="TSUP"/>
</dbReference>
<dbReference type="Proteomes" id="UP001596074">
    <property type="component" value="Unassembled WGS sequence"/>
</dbReference>
<feature type="transmembrane region" description="Helical" evidence="8">
    <location>
        <begin position="209"/>
        <end position="230"/>
    </location>
</feature>
<dbReference type="InterPro" id="IPR002781">
    <property type="entry name" value="TM_pro_TauE-like"/>
</dbReference>
<comment type="similarity">
    <text evidence="2 8">Belongs to the 4-toluene sulfonate uptake permease (TSUP) (TC 2.A.102) family.</text>
</comment>
<evidence type="ECO:0000313" key="10">
    <source>
        <dbReference type="Proteomes" id="UP001596074"/>
    </source>
</evidence>
<protein>
    <recommendedName>
        <fullName evidence="8">Probable membrane transporter protein</fullName>
    </recommendedName>
</protein>
<evidence type="ECO:0000256" key="7">
    <source>
        <dbReference type="ARBA" id="ARBA00023136"/>
    </source>
</evidence>
<evidence type="ECO:0000256" key="1">
    <source>
        <dbReference type="ARBA" id="ARBA00004651"/>
    </source>
</evidence>
<evidence type="ECO:0000256" key="6">
    <source>
        <dbReference type="ARBA" id="ARBA00022989"/>
    </source>
</evidence>
<keyword evidence="6 8" id="KW-1133">Transmembrane helix</keyword>
<dbReference type="RefSeq" id="WP_378284911.1">
    <property type="nucleotide sequence ID" value="NZ_JBHSON010000040.1"/>
</dbReference>
<feature type="transmembrane region" description="Helical" evidence="8">
    <location>
        <begin position="236"/>
        <end position="254"/>
    </location>
</feature>
<evidence type="ECO:0000256" key="8">
    <source>
        <dbReference type="RuleBase" id="RU363041"/>
    </source>
</evidence>
<evidence type="ECO:0000313" key="9">
    <source>
        <dbReference type="EMBL" id="MFC5749196.1"/>
    </source>
</evidence>
<gene>
    <name evidence="9" type="ORF">ACFPZN_26560</name>
</gene>
<keyword evidence="7 8" id="KW-0472">Membrane</keyword>
<feature type="transmembrane region" description="Helical" evidence="8">
    <location>
        <begin position="182"/>
        <end position="202"/>
    </location>
</feature>
<comment type="subcellular location">
    <subcellularLocation>
        <location evidence="1 8">Cell membrane</location>
        <topology evidence="1 8">Multi-pass membrane protein</topology>
    </subcellularLocation>
</comment>
<dbReference type="PANTHER" id="PTHR30269">
    <property type="entry name" value="TRANSMEMBRANE PROTEIN YFCA"/>
    <property type="match status" value="1"/>
</dbReference>
<dbReference type="PANTHER" id="PTHR30269:SF0">
    <property type="entry name" value="MEMBRANE TRANSPORTER PROTEIN YFCA-RELATED"/>
    <property type="match status" value="1"/>
</dbReference>
<evidence type="ECO:0000256" key="2">
    <source>
        <dbReference type="ARBA" id="ARBA00009142"/>
    </source>
</evidence>
<feature type="transmembrane region" description="Helical" evidence="8">
    <location>
        <begin position="99"/>
        <end position="117"/>
    </location>
</feature>
<keyword evidence="5 8" id="KW-0812">Transmembrane</keyword>